<sequence length="832" mass="89052">MSTCYEGGELSCFCWLYALQFIDQGRTAEEVLAEMKAKSLAPGRVAAMNAFASAVENGEFNSSVVAEFFPLSAVVFLAIAALIFLLLLCYVGPLVCCTCCRFCCCCVRQRAHTKGGRIPCYLAFGSILAVLAVAVAIGAYRVDRKALDEATAVICAGGRSVDAVLYGTRSGMAGTGQGERLGFAGIKNLLDGSRKVAEAADGKNPNNVVEEVKAEIRKTLNLDHEKKLFKNSRDATLGNLQVTQDITDRASHSNIFVKEHASSLVQALNKVDNQLDSVDISTRVLEALGYVELPPADLSVFDDANDLMDGLSDGANFVGNASLSAEAMVNALDFALLCVSAISGAVVIMAVLTLIWQLLRPNKCARRTLGALTIIMTILSVIVCIAVAVVSLLHKLAMPACDYAAVRFIDINSAHPVAQAFGEDSVMFQLLSVCLSETSNGDLLQAEDGTNRIDPILEKLEDAKKEICEEIPPPPVFDFPDLKNADRDARLQSWAVILKNPLSFGTFPESGIQEPDSEVPLLQSNVTIYGLETVRNLVQPWQIAISDSATPTSLTVTSQAPSPENLEQWFQQCMQSNKADCTSKREAVLLLKKKIAMMVSKATCYQSSTGSQGRACTVTELMGGVGGSPVPQNALDRSVADAVDAVKQLQAKVEGSSDAACNIAANKIGSLSDEVLKLKQGSNCRFARDRFIRLTSHLCYGTIDGLGTGSALYFVLAIVMLLFSLLLLLLIIEDRDNDRYRETLYTEEGAAERTGGAPEVVTTAPPAEMKDTENSNAVGTHDGNGDAPEEVAKMPQEEMSVDSGDLKRLSRSEGAHGLVASDGIAPRMASVP</sequence>
<evidence type="ECO:0000256" key="13">
    <source>
        <dbReference type="SAM" id="MobiDB-lite"/>
    </source>
</evidence>
<dbReference type="PANTHER" id="PTHR12424">
    <property type="entry name" value="TWEETY-RELATED"/>
    <property type="match status" value="1"/>
</dbReference>
<keyword evidence="6 14" id="KW-1133">Transmembrane helix</keyword>
<dbReference type="InterPro" id="IPR006990">
    <property type="entry name" value="Tweety"/>
</dbReference>
<evidence type="ECO:0000256" key="6">
    <source>
        <dbReference type="ARBA" id="ARBA00022989"/>
    </source>
</evidence>
<accession>U6H444</accession>
<keyword evidence="9" id="KW-0869">Chloride channel</keyword>
<feature type="transmembrane region" description="Helical" evidence="14">
    <location>
        <begin position="371"/>
        <end position="393"/>
    </location>
</feature>
<feature type="transmembrane region" description="Helical" evidence="14">
    <location>
        <begin position="711"/>
        <end position="732"/>
    </location>
</feature>
<feature type="region of interest" description="Disordered" evidence="13">
    <location>
        <begin position="750"/>
        <end position="832"/>
    </location>
</feature>
<keyword evidence="11" id="KW-0868">Chloride</keyword>
<evidence type="ECO:0000313" key="15">
    <source>
        <dbReference type="EMBL" id="CDI86632.1"/>
    </source>
</evidence>
<comment type="similarity">
    <text evidence="2">Belongs to the tweety family.</text>
</comment>
<evidence type="ECO:0000256" key="4">
    <source>
        <dbReference type="ARBA" id="ARBA00022475"/>
    </source>
</evidence>
<evidence type="ECO:0000256" key="12">
    <source>
        <dbReference type="ARBA" id="ARBA00023303"/>
    </source>
</evidence>
<dbReference type="EMBL" id="HG695748">
    <property type="protein sequence ID" value="CDI86632.1"/>
    <property type="molecule type" value="Genomic_DNA"/>
</dbReference>
<evidence type="ECO:0000256" key="8">
    <source>
        <dbReference type="ARBA" id="ARBA00023136"/>
    </source>
</evidence>
<dbReference type="AlphaFoldDB" id="U6H444"/>
<evidence type="ECO:0000256" key="7">
    <source>
        <dbReference type="ARBA" id="ARBA00023065"/>
    </source>
</evidence>
<evidence type="ECO:0000256" key="11">
    <source>
        <dbReference type="ARBA" id="ARBA00023214"/>
    </source>
</evidence>
<dbReference type="GO" id="GO:0034707">
    <property type="term" value="C:chloride channel complex"/>
    <property type="evidence" value="ECO:0007669"/>
    <property type="project" value="UniProtKB-KW"/>
</dbReference>
<keyword evidence="7" id="KW-0406">Ion transport</keyword>
<dbReference type="Proteomes" id="UP000018201">
    <property type="component" value="Unassembled WGS sequence"/>
</dbReference>
<keyword evidence="3" id="KW-0813">Transport</keyword>
<keyword evidence="8 14" id="KW-0472">Membrane</keyword>
<evidence type="ECO:0000256" key="2">
    <source>
        <dbReference type="ARBA" id="ARBA00009849"/>
    </source>
</evidence>
<keyword evidence="10" id="KW-0325">Glycoprotein</keyword>
<name>U6H444_9EIME</name>
<dbReference type="VEuPathDB" id="ToxoDB:EPH_0074190"/>
<feature type="transmembrane region" description="Helical" evidence="14">
    <location>
        <begin position="334"/>
        <end position="359"/>
    </location>
</feature>
<organism evidence="15 16">
    <name type="scientific">Eimeria praecox</name>
    <dbReference type="NCBI Taxonomy" id="51316"/>
    <lineage>
        <taxon>Eukaryota</taxon>
        <taxon>Sar</taxon>
        <taxon>Alveolata</taxon>
        <taxon>Apicomplexa</taxon>
        <taxon>Conoidasida</taxon>
        <taxon>Coccidia</taxon>
        <taxon>Eucoccidiorida</taxon>
        <taxon>Eimeriorina</taxon>
        <taxon>Eimeriidae</taxon>
        <taxon>Eimeria</taxon>
    </lineage>
</organism>
<proteinExistence type="inferred from homology"/>
<reference evidence="15" key="2">
    <citation type="submission" date="2013-10" db="EMBL/GenBank/DDBJ databases">
        <authorList>
            <person name="Aslett M."/>
        </authorList>
    </citation>
    <scope>NUCLEOTIDE SEQUENCE [LARGE SCALE GENOMIC DNA]</scope>
    <source>
        <strain evidence="15">Houghton</strain>
    </source>
</reference>
<evidence type="ECO:0000256" key="5">
    <source>
        <dbReference type="ARBA" id="ARBA00022692"/>
    </source>
</evidence>
<protein>
    <submittedName>
        <fullName evidence="15">Uncharacterized protein</fullName>
    </submittedName>
</protein>
<dbReference type="OrthoDB" id="347359at2759"/>
<feature type="transmembrane region" description="Helical" evidence="14">
    <location>
        <begin position="68"/>
        <end position="91"/>
    </location>
</feature>
<dbReference type="GO" id="GO:0005254">
    <property type="term" value="F:chloride channel activity"/>
    <property type="evidence" value="ECO:0007669"/>
    <property type="project" value="UniProtKB-KW"/>
</dbReference>
<evidence type="ECO:0000256" key="10">
    <source>
        <dbReference type="ARBA" id="ARBA00023180"/>
    </source>
</evidence>
<keyword evidence="5 14" id="KW-0812">Transmembrane</keyword>
<evidence type="ECO:0000256" key="1">
    <source>
        <dbReference type="ARBA" id="ARBA00004651"/>
    </source>
</evidence>
<evidence type="ECO:0000313" key="16">
    <source>
        <dbReference type="Proteomes" id="UP000018201"/>
    </source>
</evidence>
<feature type="transmembrane region" description="Helical" evidence="14">
    <location>
        <begin position="118"/>
        <end position="140"/>
    </location>
</feature>
<reference evidence="15" key="1">
    <citation type="submission" date="2013-10" db="EMBL/GenBank/DDBJ databases">
        <title>Genomic analysis of the causative agents of coccidiosis in chickens.</title>
        <authorList>
            <person name="Reid A.J."/>
            <person name="Blake D."/>
            <person name="Billington K."/>
            <person name="Browne H."/>
            <person name="Dunn M."/>
            <person name="Hung S."/>
            <person name="Kawahara F."/>
            <person name="Miranda-Saavedra D."/>
            <person name="Mourier T."/>
            <person name="Nagra H."/>
            <person name="Otto T.D."/>
            <person name="Rawlings N."/>
            <person name="Sanchez A."/>
            <person name="Sanders M."/>
            <person name="Subramaniam C."/>
            <person name="Tay Y."/>
            <person name="Dear P."/>
            <person name="Doerig C."/>
            <person name="Gruber A."/>
            <person name="Parkinson J."/>
            <person name="Shirley M."/>
            <person name="Wan K.L."/>
            <person name="Berriman M."/>
            <person name="Tomley F."/>
            <person name="Pain A."/>
        </authorList>
    </citation>
    <scope>NUCLEOTIDE SEQUENCE [LARGE SCALE GENOMIC DNA]</scope>
    <source>
        <strain evidence="15">Houghton</strain>
    </source>
</reference>
<keyword evidence="12" id="KW-0407">Ion channel</keyword>
<evidence type="ECO:0000256" key="14">
    <source>
        <dbReference type="SAM" id="Phobius"/>
    </source>
</evidence>
<dbReference type="GO" id="GO:0005886">
    <property type="term" value="C:plasma membrane"/>
    <property type="evidence" value="ECO:0007669"/>
    <property type="project" value="UniProtKB-SubCell"/>
</dbReference>
<gene>
    <name evidence="15" type="ORF">EPH_0074190</name>
</gene>
<keyword evidence="16" id="KW-1185">Reference proteome</keyword>
<comment type="subcellular location">
    <subcellularLocation>
        <location evidence="1">Cell membrane</location>
        <topology evidence="1">Multi-pass membrane protein</topology>
    </subcellularLocation>
</comment>
<evidence type="ECO:0000256" key="9">
    <source>
        <dbReference type="ARBA" id="ARBA00023173"/>
    </source>
</evidence>
<feature type="compositionally biased region" description="Basic and acidic residues" evidence="13">
    <location>
        <begin position="804"/>
        <end position="814"/>
    </location>
</feature>
<evidence type="ECO:0000256" key="3">
    <source>
        <dbReference type="ARBA" id="ARBA00022448"/>
    </source>
</evidence>
<keyword evidence="4" id="KW-1003">Cell membrane</keyword>